<dbReference type="Gene3D" id="1.10.357.10">
    <property type="entry name" value="Tetracycline Repressor, domain 2"/>
    <property type="match status" value="1"/>
</dbReference>
<dbReference type="InterPro" id="IPR036271">
    <property type="entry name" value="Tet_transcr_reg_TetR-rel_C_sf"/>
</dbReference>
<evidence type="ECO:0000313" key="5">
    <source>
        <dbReference type="EMBL" id="NYG55731.1"/>
    </source>
</evidence>
<dbReference type="InterPro" id="IPR009057">
    <property type="entry name" value="Homeodomain-like_sf"/>
</dbReference>
<evidence type="ECO:0000259" key="4">
    <source>
        <dbReference type="PROSITE" id="PS50977"/>
    </source>
</evidence>
<dbReference type="SUPFAM" id="SSF46689">
    <property type="entry name" value="Homeodomain-like"/>
    <property type="match status" value="1"/>
</dbReference>
<feature type="DNA-binding region" description="H-T-H motif" evidence="2">
    <location>
        <begin position="56"/>
        <end position="75"/>
    </location>
</feature>
<keyword evidence="6" id="KW-1185">Reference proteome</keyword>
<accession>A0A7Y9RSC6</accession>
<evidence type="ECO:0000256" key="2">
    <source>
        <dbReference type="PROSITE-ProRule" id="PRU00335"/>
    </source>
</evidence>
<dbReference type="InterPro" id="IPR001647">
    <property type="entry name" value="HTH_TetR"/>
</dbReference>
<proteinExistence type="predicted"/>
<dbReference type="InterPro" id="IPR050109">
    <property type="entry name" value="HTH-type_TetR-like_transc_reg"/>
</dbReference>
<feature type="region of interest" description="Disordered" evidence="3">
    <location>
        <begin position="1"/>
        <end position="32"/>
    </location>
</feature>
<dbReference type="PANTHER" id="PTHR30055">
    <property type="entry name" value="HTH-TYPE TRANSCRIPTIONAL REGULATOR RUTR"/>
    <property type="match status" value="1"/>
</dbReference>
<dbReference type="Gene3D" id="1.10.10.60">
    <property type="entry name" value="Homeodomain-like"/>
    <property type="match status" value="1"/>
</dbReference>
<dbReference type="EMBL" id="JACCAC010000001">
    <property type="protein sequence ID" value="NYG55731.1"/>
    <property type="molecule type" value="Genomic_DNA"/>
</dbReference>
<dbReference type="SUPFAM" id="SSF48498">
    <property type="entry name" value="Tetracyclin repressor-like, C-terminal domain"/>
    <property type="match status" value="1"/>
</dbReference>
<protein>
    <submittedName>
        <fullName evidence="5">AcrR family transcriptional regulator</fullName>
    </submittedName>
</protein>
<gene>
    <name evidence="5" type="ORF">BJ989_002035</name>
</gene>
<dbReference type="PRINTS" id="PR00455">
    <property type="entry name" value="HTHTETR"/>
</dbReference>
<evidence type="ECO:0000313" key="6">
    <source>
        <dbReference type="Proteomes" id="UP000544110"/>
    </source>
</evidence>
<name>A0A7Y9RSC6_9ACTN</name>
<reference evidence="5 6" key="1">
    <citation type="submission" date="2020-07" db="EMBL/GenBank/DDBJ databases">
        <title>Sequencing the genomes of 1000 actinobacteria strains.</title>
        <authorList>
            <person name="Klenk H.-P."/>
        </authorList>
    </citation>
    <scope>NUCLEOTIDE SEQUENCE [LARGE SCALE GENOMIC DNA]</scope>
    <source>
        <strain evidence="5 6">DSM 24552</strain>
    </source>
</reference>
<evidence type="ECO:0000256" key="3">
    <source>
        <dbReference type="SAM" id="MobiDB-lite"/>
    </source>
</evidence>
<dbReference type="Proteomes" id="UP000544110">
    <property type="component" value="Unassembled WGS sequence"/>
</dbReference>
<organism evidence="5 6">
    <name type="scientific">Nocardioides perillae</name>
    <dbReference type="NCBI Taxonomy" id="1119534"/>
    <lineage>
        <taxon>Bacteria</taxon>
        <taxon>Bacillati</taxon>
        <taxon>Actinomycetota</taxon>
        <taxon>Actinomycetes</taxon>
        <taxon>Propionibacteriales</taxon>
        <taxon>Nocardioidaceae</taxon>
        <taxon>Nocardioides</taxon>
    </lineage>
</organism>
<dbReference type="AlphaFoldDB" id="A0A7Y9RSC6"/>
<evidence type="ECO:0000256" key="1">
    <source>
        <dbReference type="ARBA" id="ARBA00023125"/>
    </source>
</evidence>
<comment type="caution">
    <text evidence="5">The sequence shown here is derived from an EMBL/GenBank/DDBJ whole genome shotgun (WGS) entry which is preliminary data.</text>
</comment>
<feature type="domain" description="HTH tetR-type" evidence="4">
    <location>
        <begin position="33"/>
        <end position="93"/>
    </location>
</feature>
<feature type="compositionally biased region" description="Basic and acidic residues" evidence="3">
    <location>
        <begin position="21"/>
        <end position="32"/>
    </location>
</feature>
<dbReference type="PANTHER" id="PTHR30055:SF200">
    <property type="entry name" value="HTH-TYPE TRANSCRIPTIONAL REPRESSOR BDCR"/>
    <property type="match status" value="1"/>
</dbReference>
<dbReference type="RefSeq" id="WP_179518127.1">
    <property type="nucleotide sequence ID" value="NZ_JACCAC010000001.1"/>
</dbReference>
<dbReference type="Pfam" id="PF00440">
    <property type="entry name" value="TetR_N"/>
    <property type="match status" value="1"/>
</dbReference>
<sequence>MSTSQGAEGTESAVSPVAPARDGRRSAAAARRRERERDILAATRALFDERGVRDAQIEDIAQAVGINRAIVYRHFTGKEELFALTVVGYLDELRGLLEEAAQVDGARARLAAVVTAFVDYGTTHPAFVDCAQTLMRRTGPELLDEISESALFRLGRAITGCLSILSRTLEEGVASGDFSVTDPTLLANTLYASGLGALQLARVGILVKEVAPGVPTVGEVSPDQVRDYLVASALALATHPG</sequence>
<keyword evidence="1 2" id="KW-0238">DNA-binding</keyword>
<dbReference type="GO" id="GO:0003700">
    <property type="term" value="F:DNA-binding transcription factor activity"/>
    <property type="evidence" value="ECO:0007669"/>
    <property type="project" value="TreeGrafter"/>
</dbReference>
<dbReference type="GO" id="GO:0000976">
    <property type="term" value="F:transcription cis-regulatory region binding"/>
    <property type="evidence" value="ECO:0007669"/>
    <property type="project" value="TreeGrafter"/>
</dbReference>
<dbReference type="PROSITE" id="PS50977">
    <property type="entry name" value="HTH_TETR_2"/>
    <property type="match status" value="1"/>
</dbReference>